<evidence type="ECO:0000313" key="2">
    <source>
        <dbReference type="Proteomes" id="UP000199263"/>
    </source>
</evidence>
<name>A0A1I1GRQ2_9CLOT</name>
<evidence type="ECO:0000313" key="1">
    <source>
        <dbReference type="EMBL" id="SFC14166.1"/>
    </source>
</evidence>
<dbReference type="EMBL" id="FOMG01000001">
    <property type="protein sequence ID" value="SFC14166.1"/>
    <property type="molecule type" value="Genomic_DNA"/>
</dbReference>
<dbReference type="RefSeq" id="WP_090087355.1">
    <property type="nucleotide sequence ID" value="NZ_FOMG01000001.1"/>
</dbReference>
<keyword evidence="2" id="KW-1185">Reference proteome</keyword>
<protein>
    <submittedName>
        <fullName evidence="1">Uncharacterized protein</fullName>
    </submittedName>
</protein>
<dbReference type="AlphaFoldDB" id="A0A1I1GRQ2"/>
<gene>
    <name evidence="1" type="ORF">SAMN05421842_10135</name>
</gene>
<dbReference type="STRING" id="119641.SAMN05421842_10135"/>
<reference evidence="1 2" key="1">
    <citation type="submission" date="2016-10" db="EMBL/GenBank/DDBJ databases">
        <authorList>
            <person name="de Groot N.N."/>
        </authorList>
    </citation>
    <scope>NUCLEOTIDE SEQUENCE [LARGE SCALE GENOMIC DNA]</scope>
    <source>
        <strain evidence="1 2">DSM 12992</strain>
    </source>
</reference>
<accession>A0A1I1GRQ2</accession>
<dbReference type="Proteomes" id="UP000199263">
    <property type="component" value="Unassembled WGS sequence"/>
</dbReference>
<sequence length="184" mass="21235">MCELAVKIKRNQFSINLIKDLNYIPNKGADTKESILNLFNAISVAGKTLIEAIGDAHYIVDESKNIVKVYKCKISNKVNPSKPFSSVLTKKQVDFDDFSSFIVWNGIECEEELCFMTAKDYKSREFKNAIYATSEDDIWNALEATIEMDYDTMEKEFEGVRFRDNENTCVVKFNNEKEYAILRM</sequence>
<organism evidence="1 2">
    <name type="scientific">Clostridium uliginosum</name>
    <dbReference type="NCBI Taxonomy" id="119641"/>
    <lineage>
        <taxon>Bacteria</taxon>
        <taxon>Bacillati</taxon>
        <taxon>Bacillota</taxon>
        <taxon>Clostridia</taxon>
        <taxon>Eubacteriales</taxon>
        <taxon>Clostridiaceae</taxon>
        <taxon>Clostridium</taxon>
    </lineage>
</organism>
<proteinExistence type="predicted"/>